<evidence type="ECO:0000313" key="5">
    <source>
        <dbReference type="RefSeq" id="XP_021833555.1"/>
    </source>
</evidence>
<sequence>MLTHDVKCQTKVEGFALTADKLRTFVSEYSSEWISNFNNYSNSQQLEGQTPGHDNVDKILNELGTTKLQEIEDEELRQKIKIMIKEKEIREWVSRNGLNEDLKTKITMHLKINNLVEQNIDANVDVVYFSNHLPFGIAISIRQHLCISTLKKVPMLEKMPENVFRNICYELKPMIYTEDSYIARAGEELDLMLIIVEGKIRRTDMTFDSGTTGSSMITNDLEKGDFCGEELLSWASPNILFSGRAPMSTHDVKCQTKVEGFALTADKLRSFISEYSSEWISNFNYCNNSQQLEEPAFRPDNIDKILNELGATKVDDIEDEELKKKVKIVIKEKYVQEWLSRHCPLEDLKTKIMMHLKLNKILDQNFDAAVDVEYLSNSIPFGIAITLRQHLCISTLNKVPMLEKMPEDVFRNICYALTPVTYTEDSYVVRAGEPLDLMLIIVEGKILSPDMNSDTGTTGSSMITKYLEKGDFCGEELLNWASPNILFSGRAPMSTRDFKCQTKVEGFALKADKLRSFVSEYTTTWISNFNSGGSLAGQD</sequence>
<keyword evidence="1" id="KW-0406">Ion transport</keyword>
<dbReference type="PANTHER" id="PTHR45651">
    <property type="entry name" value="CYCLIC NUCLEOTIDE-GATED ION CHANNEL 15-RELATED-RELATED"/>
    <property type="match status" value="1"/>
</dbReference>
<evidence type="ECO:0000256" key="1">
    <source>
        <dbReference type="ARBA" id="ARBA00023286"/>
    </source>
</evidence>
<evidence type="ECO:0000259" key="3">
    <source>
        <dbReference type="PROSITE" id="PS50042"/>
    </source>
</evidence>
<dbReference type="AlphaFoldDB" id="A0A6P5U324"/>
<keyword evidence="4" id="KW-1185">Reference proteome</keyword>
<organism evidence="4 5">
    <name type="scientific">Prunus avium</name>
    <name type="common">Cherry</name>
    <name type="synonym">Cerasus avium</name>
    <dbReference type="NCBI Taxonomy" id="42229"/>
    <lineage>
        <taxon>Eukaryota</taxon>
        <taxon>Viridiplantae</taxon>
        <taxon>Streptophyta</taxon>
        <taxon>Embryophyta</taxon>
        <taxon>Tracheophyta</taxon>
        <taxon>Spermatophyta</taxon>
        <taxon>Magnoliopsida</taxon>
        <taxon>eudicotyledons</taxon>
        <taxon>Gunneridae</taxon>
        <taxon>Pentapetalae</taxon>
        <taxon>rosids</taxon>
        <taxon>fabids</taxon>
        <taxon>Rosales</taxon>
        <taxon>Rosaceae</taxon>
        <taxon>Amygdaloideae</taxon>
        <taxon>Amygdaleae</taxon>
        <taxon>Prunus</taxon>
    </lineage>
</organism>
<dbReference type="KEGG" id="pavi:110773352"/>
<keyword evidence="1" id="KW-1071">Ligand-gated ion channel</keyword>
<dbReference type="GO" id="GO:0016020">
    <property type="term" value="C:membrane"/>
    <property type="evidence" value="ECO:0007669"/>
    <property type="project" value="UniProtKB-SubCell"/>
</dbReference>
<dbReference type="SMART" id="SM00100">
    <property type="entry name" value="cNMP"/>
    <property type="match status" value="2"/>
</dbReference>
<feature type="domain" description="Cyclic nucleotide-binding" evidence="3">
    <location>
        <begin position="155"/>
        <end position="237"/>
    </location>
</feature>
<dbReference type="GO" id="GO:0034220">
    <property type="term" value="P:monoatomic ion transmembrane transport"/>
    <property type="evidence" value="ECO:0007669"/>
    <property type="project" value="UniProtKB-KW"/>
</dbReference>
<dbReference type="InterPro" id="IPR018490">
    <property type="entry name" value="cNMP-bd_dom_sf"/>
</dbReference>
<evidence type="ECO:0000313" key="4">
    <source>
        <dbReference type="Proteomes" id="UP000515124"/>
    </source>
</evidence>
<gene>
    <name evidence="5" type="primary">LOC110773352</name>
</gene>
<keyword evidence="2" id="KW-0407">Ion channel</keyword>
<accession>A0A6P5U324</accession>
<dbReference type="PROSITE" id="PS50042">
    <property type="entry name" value="CNMP_BINDING_3"/>
    <property type="match status" value="2"/>
</dbReference>
<name>A0A6P5U324_PRUAV</name>
<dbReference type="InterPro" id="IPR000595">
    <property type="entry name" value="cNMP-bd_dom"/>
</dbReference>
<dbReference type="Gene3D" id="2.60.120.10">
    <property type="entry name" value="Jelly Rolls"/>
    <property type="match status" value="2"/>
</dbReference>
<protein>
    <submittedName>
        <fullName evidence="5">Probable cyclic nucleotide-gated ion channel 3</fullName>
    </submittedName>
</protein>
<reference evidence="5" key="1">
    <citation type="submission" date="2025-08" db="UniProtKB">
        <authorList>
            <consortium name="RefSeq"/>
        </authorList>
    </citation>
    <scope>IDENTIFICATION</scope>
</reference>
<evidence type="ECO:0000256" key="2">
    <source>
        <dbReference type="ARBA" id="ARBA00023303"/>
    </source>
</evidence>
<dbReference type="RefSeq" id="XP_021833555.1">
    <property type="nucleotide sequence ID" value="XM_021977863.1"/>
</dbReference>
<dbReference type="CDD" id="cd00038">
    <property type="entry name" value="CAP_ED"/>
    <property type="match status" value="2"/>
</dbReference>
<dbReference type="PANTHER" id="PTHR45651:SF68">
    <property type="entry name" value="ION TRANSPORT DOMAIN-CONTAINING PROTEIN"/>
    <property type="match status" value="1"/>
</dbReference>
<dbReference type="Proteomes" id="UP000515124">
    <property type="component" value="Unplaced"/>
</dbReference>
<feature type="domain" description="Cyclic nucleotide-binding" evidence="3">
    <location>
        <begin position="401"/>
        <end position="483"/>
    </location>
</feature>
<dbReference type="GeneID" id="110773352"/>
<dbReference type="InterPro" id="IPR014710">
    <property type="entry name" value="RmlC-like_jellyroll"/>
</dbReference>
<proteinExistence type="predicted"/>
<keyword evidence="1" id="KW-0813">Transport</keyword>
<dbReference type="SUPFAM" id="SSF51206">
    <property type="entry name" value="cAMP-binding domain-like"/>
    <property type="match status" value="2"/>
</dbReference>